<dbReference type="Gene3D" id="3.30.160.330">
    <property type="match status" value="1"/>
</dbReference>
<evidence type="ECO:0000313" key="20">
    <source>
        <dbReference type="EMBL" id="AYA93687.1"/>
    </source>
</evidence>
<evidence type="ECO:0000256" key="10">
    <source>
        <dbReference type="ARBA" id="ARBA00023015"/>
    </source>
</evidence>
<keyword evidence="17 18" id="KW-1078">G1/S host cell cycle checkpoint dysregulation by virus</keyword>
<comment type="similarity">
    <text evidence="18 19">Belongs to the papillomaviridae E7 protein family.</text>
</comment>
<keyword evidence="4 18" id="KW-0945">Host-virus interaction</keyword>
<evidence type="ECO:0000256" key="11">
    <source>
        <dbReference type="ARBA" id="ARBA00023125"/>
    </source>
</evidence>
<keyword evidence="8 18" id="KW-1114">Inhibition of host interferon signaling pathway by virus</keyword>
<dbReference type="GO" id="GO:0003677">
    <property type="term" value="F:DNA binding"/>
    <property type="evidence" value="ECO:0007669"/>
    <property type="project" value="UniProtKB-UniRule"/>
</dbReference>
<keyword evidence="5 18" id="KW-1090">Inhibition of host innate immune response by virus</keyword>
<name>A0A385PIB9_9PAPI</name>
<protein>
    <recommendedName>
        <fullName evidence="18 19">Protein E7</fullName>
    </recommendedName>
</protein>
<evidence type="ECO:0000256" key="14">
    <source>
        <dbReference type="ARBA" id="ARBA00023200"/>
    </source>
</evidence>
<dbReference type="Pfam" id="PF00527">
    <property type="entry name" value="E7"/>
    <property type="match status" value="1"/>
</dbReference>
<dbReference type="GO" id="GO:0019904">
    <property type="term" value="F:protein domain specific binding"/>
    <property type="evidence" value="ECO:0007669"/>
    <property type="project" value="UniProtKB-UniRule"/>
</dbReference>
<evidence type="ECO:0000256" key="19">
    <source>
        <dbReference type="PIRNR" id="PIRNR003407"/>
    </source>
</evidence>
<dbReference type="GO" id="GO:0030430">
    <property type="term" value="C:host cell cytoplasm"/>
    <property type="evidence" value="ECO:0007669"/>
    <property type="project" value="UniProtKB-SubCell"/>
</dbReference>
<keyword evidence="2 18" id="KW-0244">Early protein</keyword>
<evidence type="ECO:0000256" key="18">
    <source>
        <dbReference type="HAMAP-Rule" id="MF_04004"/>
    </source>
</evidence>
<keyword evidence="6 18" id="KW-0479">Metal-binding</keyword>
<keyword evidence="12 18" id="KW-0010">Activator</keyword>
<dbReference type="HAMAP" id="MF_04004">
    <property type="entry name" value="PPV_E7"/>
    <property type="match status" value="1"/>
</dbReference>
<evidence type="ECO:0000256" key="8">
    <source>
        <dbReference type="ARBA" id="ARBA00022830"/>
    </source>
</evidence>
<gene>
    <name evidence="18" type="primary">E7</name>
</gene>
<comment type="PTM">
    <text evidence="18">Highly phosphorylated.</text>
</comment>
<dbReference type="GO" id="GO:0042025">
    <property type="term" value="C:host cell nucleus"/>
    <property type="evidence" value="ECO:0007669"/>
    <property type="project" value="UniProtKB-SubCell"/>
</dbReference>
<keyword evidence="11 18" id="KW-0238">DNA-binding</keyword>
<dbReference type="PIRSF" id="PIRSF003407">
    <property type="entry name" value="Papvi_E7"/>
    <property type="match status" value="1"/>
</dbReference>
<comment type="subcellular location">
    <subcellularLocation>
        <location evidence="18">Host cytoplasm</location>
    </subcellularLocation>
    <subcellularLocation>
        <location evidence="18">Host nucleus</location>
    </subcellularLocation>
    <text evidence="18">Predominantly found in the host nucleus.</text>
</comment>
<comment type="function">
    <text evidence="18">Plays a role in viral genome replication by driving entry of quiescent cells into the cell cycle. Stimulation of progression from G1 to S phase allows the virus to efficiently use the cellular DNA replicating machinery to achieve viral genome replication. E7 protein has both transforming and trans-activating activities. Induces the disassembly of the E2F1 transcription factor from RB1, with subsequent transcriptional activation of E2F1-regulated S-phase genes. Interferes with host histone deacetylation mediated by HDAC1 and HDAC2, leading to transcription activation. Plays also a role in the inhibition of both antiviral and antiproliferative functions of host interferon alpha. Interaction with host TMEM173/STING impairs the ability of TMEM173/STING to sense cytosolic DNA and promote the production of type I interferon (IFN-alpha and IFN-beta).</text>
</comment>
<feature type="zinc finger region" evidence="18">
    <location>
        <begin position="50"/>
        <end position="86"/>
    </location>
</feature>
<evidence type="ECO:0000256" key="3">
    <source>
        <dbReference type="ARBA" id="ARBA00022562"/>
    </source>
</evidence>
<dbReference type="GO" id="GO:0039645">
    <property type="term" value="P:symbiont-mediated perturbation of host cell cycle G1/S transition checkpoint"/>
    <property type="evidence" value="ECO:0007669"/>
    <property type="project" value="UniProtKB-UniRule"/>
</dbReference>
<comment type="caution">
    <text evidence="18">Lacks conserved residue(s) required for the propagation of feature annotation.</text>
</comment>
<keyword evidence="9 18" id="KW-0862">Zinc</keyword>
<evidence type="ECO:0000256" key="5">
    <source>
        <dbReference type="ARBA" id="ARBA00022632"/>
    </source>
</evidence>
<evidence type="ECO:0000256" key="4">
    <source>
        <dbReference type="ARBA" id="ARBA00022581"/>
    </source>
</evidence>
<keyword evidence="13 18" id="KW-0804">Transcription</keyword>
<keyword evidence="10 18" id="KW-0805">Transcription regulation</keyword>
<keyword evidence="7 18" id="KW-0863">Zinc-finger</keyword>
<evidence type="ECO:0000256" key="2">
    <source>
        <dbReference type="ARBA" id="ARBA00022518"/>
    </source>
</evidence>
<keyword evidence="14 18" id="KW-1035">Host cytoplasm</keyword>
<dbReference type="GO" id="GO:0052170">
    <property type="term" value="P:symbiont-mediated suppression of host innate immune response"/>
    <property type="evidence" value="ECO:0007669"/>
    <property type="project" value="UniProtKB-KW"/>
</dbReference>
<evidence type="ECO:0000256" key="1">
    <source>
        <dbReference type="ARBA" id="ARBA00022504"/>
    </source>
</evidence>
<evidence type="ECO:0000256" key="9">
    <source>
        <dbReference type="ARBA" id="ARBA00022833"/>
    </source>
</evidence>
<reference evidence="20" key="1">
    <citation type="journal article" date="2018" name="Nat. Med.">
        <title>Expanded skin virome in DOCK8-deficient patients.</title>
        <authorList>
            <consortium name="NISC Comparative Sequencing Program"/>
            <person name="Tirosh O."/>
            <person name="Conlan S."/>
            <person name="Deming C."/>
            <person name="Lee-Lin S.Q."/>
            <person name="Huang X."/>
            <person name="Su H.C."/>
            <person name="Freeman A.F."/>
            <person name="Segre J.A."/>
            <person name="Kong H.H."/>
        </authorList>
    </citation>
    <scope>NUCLEOTIDE SEQUENCE</scope>
    <source>
        <strain evidence="20">HPV-mSK_058</strain>
    </source>
</reference>
<dbReference type="InterPro" id="IPR000148">
    <property type="entry name" value="Papilloma_E7"/>
</dbReference>
<evidence type="ECO:0000256" key="6">
    <source>
        <dbReference type="ARBA" id="ARBA00022723"/>
    </source>
</evidence>
<evidence type="ECO:0000256" key="12">
    <source>
        <dbReference type="ARBA" id="ARBA00023159"/>
    </source>
</evidence>
<comment type="domain">
    <text evidence="18">The E7 terminal domain is an intrinsically disordered domain, whose flexibility and conformational transitions confer target adaptability to the oncoprotein. It allows adaptation to a variety of protein targets and exposes the PEST degradation sequence that regulates its turnover in the cell.</text>
</comment>
<evidence type="ECO:0000256" key="7">
    <source>
        <dbReference type="ARBA" id="ARBA00022771"/>
    </source>
</evidence>
<proteinExistence type="inferred from homology"/>
<accession>A0A385PIB9</accession>
<evidence type="ECO:0000256" key="16">
    <source>
        <dbReference type="ARBA" id="ARBA00023280"/>
    </source>
</evidence>
<comment type="function">
    <text evidence="19">E7 protein has both transforming and trans-activating activities.</text>
</comment>
<dbReference type="SUPFAM" id="SSF161234">
    <property type="entry name" value="E7 C-terminal domain-like"/>
    <property type="match status" value="1"/>
</dbReference>
<organism evidence="20">
    <name type="scientific">Human papillomavirus</name>
    <dbReference type="NCBI Taxonomy" id="10566"/>
    <lineage>
        <taxon>Viruses</taxon>
        <taxon>Monodnaviria</taxon>
        <taxon>Shotokuvirae</taxon>
        <taxon>Cossaviricota</taxon>
        <taxon>Papovaviricetes</taxon>
        <taxon>Zurhausenvirales</taxon>
        <taxon>Papillomaviridae</taxon>
    </lineage>
</organism>
<dbReference type="GO" id="GO:0008270">
    <property type="term" value="F:zinc ion binding"/>
    <property type="evidence" value="ECO:0007669"/>
    <property type="project" value="UniProtKB-KW"/>
</dbReference>
<comment type="subunit">
    <text evidence="18">Homodimer. Homooligomer. Interacts with host RB1; this interaction induces dissociation of RB1-E2F1 complex thereby disrupting RB1 activity. Interacts with host EP300; this interaction represses EP300 transcriptional activity. Interacts with protein E2; this interaction inhibits E7 oncogenic activity. Interacts with host TMEM173/STING; this interaction impairs the ability of TMEM173/STING to sense cytosolic DNA and promote the production of type I interferon (IFN-alpha and IFN-beta).</text>
</comment>
<evidence type="ECO:0000256" key="15">
    <source>
        <dbReference type="ARBA" id="ARBA00023258"/>
    </source>
</evidence>
<keyword evidence="15" id="KW-0922">Interferon antiviral system evasion</keyword>
<keyword evidence="1 18" id="KW-1121">Modulation of host cell cycle by virus</keyword>
<evidence type="ECO:0000256" key="13">
    <source>
        <dbReference type="ARBA" id="ARBA00023163"/>
    </source>
</evidence>
<dbReference type="GO" id="GO:0006351">
    <property type="term" value="P:DNA-templated transcription"/>
    <property type="evidence" value="ECO:0007669"/>
    <property type="project" value="UniProtKB-UniRule"/>
</dbReference>
<sequence>MRGERSTIHDIELDLEALVLPQNLISNESLSPDIEYEEEEQSPYSVDTCCNSCGTGVRLCVISTRAAIRTLQQLLTFELSLFCPRCARNQFRHGRQ</sequence>
<dbReference type="EMBL" id="MH777203">
    <property type="protein sequence ID" value="AYA93687.1"/>
    <property type="molecule type" value="Genomic_DNA"/>
</dbReference>
<dbReference type="GO" id="GO:0003700">
    <property type="term" value="F:DNA-binding transcription factor activity"/>
    <property type="evidence" value="ECO:0007669"/>
    <property type="project" value="UniProtKB-UniRule"/>
</dbReference>
<evidence type="ECO:0000256" key="17">
    <source>
        <dbReference type="ARBA" id="ARBA00023309"/>
    </source>
</evidence>
<keyword evidence="3 18" id="KW-1048">Host nucleus</keyword>
<keyword evidence="16 18" id="KW-0899">Viral immunoevasion</keyword>
<feature type="short sequence motif" description="Nuclear export signal" evidence="18">
    <location>
        <begin position="68"/>
        <end position="76"/>
    </location>
</feature>
<dbReference type="GO" id="GO:0039502">
    <property type="term" value="P:symbiont-mediated suppression of host type I interferon-mediated signaling pathway"/>
    <property type="evidence" value="ECO:0007669"/>
    <property type="project" value="UniProtKB-UniRule"/>
</dbReference>